<organism evidence="2 3">
    <name type="scientific">Mycena albidolilacea</name>
    <dbReference type="NCBI Taxonomy" id="1033008"/>
    <lineage>
        <taxon>Eukaryota</taxon>
        <taxon>Fungi</taxon>
        <taxon>Dikarya</taxon>
        <taxon>Basidiomycota</taxon>
        <taxon>Agaricomycotina</taxon>
        <taxon>Agaricomycetes</taxon>
        <taxon>Agaricomycetidae</taxon>
        <taxon>Agaricales</taxon>
        <taxon>Marasmiineae</taxon>
        <taxon>Mycenaceae</taxon>
        <taxon>Mycena</taxon>
    </lineage>
</organism>
<proteinExistence type="predicted"/>
<keyword evidence="3" id="KW-1185">Reference proteome</keyword>
<feature type="region of interest" description="Disordered" evidence="1">
    <location>
        <begin position="46"/>
        <end position="160"/>
    </location>
</feature>
<sequence length="821" mass="93002">MVNLVRCPGCQTECKGGKGLNLHLRLTTNDACRAIFTAAESHVGPIPPSLAYYGGSSSQEHDSDSDSDTEQFGDLHMHGLPHGEFQGDIFGENYLEKDFGYDPADDDPENSDGAESDEEEDQRDASQTGLDDAYEVPRPVPGIRSPQEDIIMPGVAPEGISAPTREMRKAAEDRFHHQPIVEKYPGHYAGMPISPTRAQGSEEAYQSSLRNPKETGPYAPFTSKMDWEIAKWAKLRGSGSTAFTDLLNIDGVRESLNLSYGTSVQLNKIIDEKLPGRPKFTRSEVVVNGEVFHLYSRDILECVRALWGDTDFAPYLFVLPEKHYIDKGKKIRMYHNMHTGKWWWSTQEAVERDNPGATIIPIIISSDKTQLTETFLRKFGGEAEIDARCRRLPPNHNIRLFMSGISNLSRVTGKEHDQISRFLLSLVIDVQLPDGQSSSKLVAAVRGLLDFVYLAQYPMHTSETLDHLDNALQRFHDNKSIFVELGIRNDFNLPKLHFCRHYIMYIKLFGTTDNYNTEYTERLHIDLAKNAYRSTNFKDEFPQMTLWLERKEKIYRHDKYIQWQLDGCPAPPVIADLPPGIVYERTLKMTKHPSLKSVRLSKLTTDHGATFFRDALARFVVHLNHPELSRTQVEARSQDLSFPFNTVPVFHRIKFTTEDPYTARGPEDTVVDSIHVQPAKTLKNGTELAARFDTAIVNDGTGKITGVAGYRVAQVRVVFSLNARHIATLFSPGIVPPKHLAYVEWFSPFTEPEPDHLMYKLYFVFYCLNAAAFHGYWYTTFRERPKLLQSRSRPTRERAKKVAADNEAAAAQALPLNAVIF</sequence>
<reference evidence="2" key="1">
    <citation type="submission" date="2023-03" db="EMBL/GenBank/DDBJ databases">
        <title>Massive genome expansion in bonnet fungi (Mycena s.s.) driven by repeated elements and novel gene families across ecological guilds.</title>
        <authorList>
            <consortium name="Lawrence Berkeley National Laboratory"/>
            <person name="Harder C.B."/>
            <person name="Miyauchi S."/>
            <person name="Viragh M."/>
            <person name="Kuo A."/>
            <person name="Thoen E."/>
            <person name="Andreopoulos B."/>
            <person name="Lu D."/>
            <person name="Skrede I."/>
            <person name="Drula E."/>
            <person name="Henrissat B."/>
            <person name="Morin E."/>
            <person name="Kohler A."/>
            <person name="Barry K."/>
            <person name="LaButti K."/>
            <person name="Morin E."/>
            <person name="Salamov A."/>
            <person name="Lipzen A."/>
            <person name="Mereny Z."/>
            <person name="Hegedus B."/>
            <person name="Baldrian P."/>
            <person name="Stursova M."/>
            <person name="Weitz H."/>
            <person name="Taylor A."/>
            <person name="Grigoriev I.V."/>
            <person name="Nagy L.G."/>
            <person name="Martin F."/>
            <person name="Kauserud H."/>
        </authorList>
    </citation>
    <scope>NUCLEOTIDE SEQUENCE</scope>
    <source>
        <strain evidence="2">CBHHK002</strain>
    </source>
</reference>
<accession>A0AAD7EU09</accession>
<dbReference type="InterPro" id="IPR041078">
    <property type="entry name" value="Plavaka"/>
</dbReference>
<gene>
    <name evidence="2" type="ORF">DFH08DRAFT_992562</name>
</gene>
<evidence type="ECO:0000256" key="1">
    <source>
        <dbReference type="SAM" id="MobiDB-lite"/>
    </source>
</evidence>
<dbReference type="Pfam" id="PF18759">
    <property type="entry name" value="Plavaka"/>
    <property type="match status" value="1"/>
</dbReference>
<evidence type="ECO:0000313" key="2">
    <source>
        <dbReference type="EMBL" id="KAJ7351260.1"/>
    </source>
</evidence>
<feature type="compositionally biased region" description="Acidic residues" evidence="1">
    <location>
        <begin position="103"/>
        <end position="122"/>
    </location>
</feature>
<protein>
    <submittedName>
        <fullName evidence="2">Uncharacterized protein</fullName>
    </submittedName>
</protein>
<dbReference type="Proteomes" id="UP001218218">
    <property type="component" value="Unassembled WGS sequence"/>
</dbReference>
<dbReference type="EMBL" id="JARIHO010000013">
    <property type="protein sequence ID" value="KAJ7351260.1"/>
    <property type="molecule type" value="Genomic_DNA"/>
</dbReference>
<name>A0AAD7EU09_9AGAR</name>
<dbReference type="AlphaFoldDB" id="A0AAD7EU09"/>
<evidence type="ECO:0000313" key="3">
    <source>
        <dbReference type="Proteomes" id="UP001218218"/>
    </source>
</evidence>
<comment type="caution">
    <text evidence="2">The sequence shown here is derived from an EMBL/GenBank/DDBJ whole genome shotgun (WGS) entry which is preliminary data.</text>
</comment>